<evidence type="ECO:0000256" key="4">
    <source>
        <dbReference type="ARBA" id="ARBA00011081"/>
    </source>
</evidence>
<dbReference type="GO" id="GO:0005829">
    <property type="term" value="C:cytosol"/>
    <property type="evidence" value="ECO:0007669"/>
    <property type="project" value="TreeGrafter"/>
</dbReference>
<dbReference type="Pfam" id="PF02780">
    <property type="entry name" value="Transketolase_C"/>
    <property type="match status" value="1"/>
</dbReference>
<comment type="cofactor">
    <cofactor evidence="2">
        <name>thiamine diphosphate</name>
        <dbReference type="ChEBI" id="CHEBI:58937"/>
    </cofactor>
</comment>
<dbReference type="EC" id="2.2.1.7" evidence="6"/>
<keyword evidence="11" id="KW-0786">Thiamine pyrophosphate</keyword>
<dbReference type="NCBIfam" id="NF008968">
    <property type="entry name" value="PRK12315.1"/>
    <property type="match status" value="1"/>
</dbReference>
<evidence type="ECO:0000256" key="11">
    <source>
        <dbReference type="ARBA" id="ARBA00023052"/>
    </source>
</evidence>
<dbReference type="NCBIfam" id="NF003933">
    <property type="entry name" value="PRK05444.2-2"/>
    <property type="match status" value="1"/>
</dbReference>
<organism evidence="14 15">
    <name type="scientific">Hoylesella marshii DSM 16973 = JCM 13450</name>
    <dbReference type="NCBI Taxonomy" id="862515"/>
    <lineage>
        <taxon>Bacteria</taxon>
        <taxon>Pseudomonadati</taxon>
        <taxon>Bacteroidota</taxon>
        <taxon>Bacteroidia</taxon>
        <taxon>Bacteroidales</taxon>
        <taxon>Prevotellaceae</taxon>
        <taxon>Hoylesella</taxon>
    </lineage>
</organism>
<evidence type="ECO:0000256" key="2">
    <source>
        <dbReference type="ARBA" id="ARBA00001964"/>
    </source>
</evidence>
<comment type="pathway">
    <text evidence="3">Metabolic intermediate biosynthesis; 1-deoxy-D-xylulose 5-phosphate biosynthesis; 1-deoxy-D-xylulose 5-phosphate from D-glyceraldehyde 3-phosphate and pyruvate: step 1/1.</text>
</comment>
<dbReference type="PANTHER" id="PTHR43322:SF1">
    <property type="entry name" value="1-DEOXY-D-XYLULOSE-5-PHOSPHATE SYNTHASE"/>
    <property type="match status" value="1"/>
</dbReference>
<evidence type="ECO:0000313" key="14">
    <source>
        <dbReference type="EMBL" id="EFM01523.1"/>
    </source>
</evidence>
<evidence type="ECO:0000256" key="1">
    <source>
        <dbReference type="ARBA" id="ARBA00001946"/>
    </source>
</evidence>
<dbReference type="InterPro" id="IPR009014">
    <property type="entry name" value="Transketo_C/PFOR_II"/>
</dbReference>
<dbReference type="InterPro" id="IPR005475">
    <property type="entry name" value="Transketolase-like_Pyr-bd"/>
</dbReference>
<dbReference type="InterPro" id="IPR049557">
    <property type="entry name" value="Transketolase_CS"/>
</dbReference>
<evidence type="ECO:0000256" key="3">
    <source>
        <dbReference type="ARBA" id="ARBA00004980"/>
    </source>
</evidence>
<dbReference type="PANTHER" id="PTHR43322">
    <property type="entry name" value="1-D-DEOXYXYLULOSE 5-PHOSPHATE SYNTHASE-RELATED"/>
    <property type="match status" value="1"/>
</dbReference>
<dbReference type="HOGENOM" id="CLU_009227_1_4_10"/>
<dbReference type="GO" id="GO:0008661">
    <property type="term" value="F:1-deoxy-D-xylulose-5-phosphate synthase activity"/>
    <property type="evidence" value="ECO:0007669"/>
    <property type="project" value="UniProtKB-EC"/>
</dbReference>
<protein>
    <recommendedName>
        <fullName evidence="6">1-deoxy-D-xylulose-5-phosphate synthase</fullName>
        <ecNumber evidence="6">2.2.1.7</ecNumber>
    </recommendedName>
</protein>
<keyword evidence="7 14" id="KW-0808">Transferase</keyword>
<dbReference type="SMART" id="SM00861">
    <property type="entry name" value="Transket_pyr"/>
    <property type="match status" value="1"/>
</dbReference>
<dbReference type="GO" id="GO:0019288">
    <property type="term" value="P:isopentenyl diphosphate biosynthetic process, methylerythritol 4-phosphate pathway"/>
    <property type="evidence" value="ECO:0007669"/>
    <property type="project" value="TreeGrafter"/>
</dbReference>
<dbReference type="RefSeq" id="WP_006949842.1">
    <property type="nucleotide sequence ID" value="NZ_GL397214.1"/>
</dbReference>
<reference evidence="14" key="1">
    <citation type="submission" date="2010-07" db="EMBL/GenBank/DDBJ databases">
        <authorList>
            <person name="Muzny D."/>
            <person name="Qin X."/>
            <person name="Deng J."/>
            <person name="Jiang H."/>
            <person name="Liu Y."/>
            <person name="Qu J."/>
            <person name="Song X.-Z."/>
            <person name="Zhang L."/>
            <person name="Thornton R."/>
            <person name="Coyle M."/>
            <person name="Francisco L."/>
            <person name="Jackson L."/>
            <person name="Javaid M."/>
            <person name="Korchina V."/>
            <person name="Kovar C."/>
            <person name="Mata R."/>
            <person name="Mathew T."/>
            <person name="Ngo R."/>
            <person name="Nguyen L."/>
            <person name="Nguyen N."/>
            <person name="Okwuonu G."/>
            <person name="Ongeri F."/>
            <person name="Pham C."/>
            <person name="Simmons D."/>
            <person name="Wilczek-Boney K."/>
            <person name="Hale W."/>
            <person name="Jakkamsetti A."/>
            <person name="Pham P."/>
            <person name="Ruth R."/>
            <person name="San Lucas F."/>
            <person name="Warren J."/>
            <person name="Zhang J."/>
            <person name="Zhao Z."/>
            <person name="Zhou C."/>
            <person name="Zhu D."/>
            <person name="Lee S."/>
            <person name="Bess C."/>
            <person name="Blankenburg K."/>
            <person name="Forbes L."/>
            <person name="Fu Q."/>
            <person name="Gubbala S."/>
            <person name="Hirani K."/>
            <person name="Jayaseelan J.C."/>
            <person name="Lara F."/>
            <person name="Munidasa M."/>
            <person name="Palculict T."/>
            <person name="Patil S."/>
            <person name="Pu L.-L."/>
            <person name="Saada N."/>
            <person name="Tang L."/>
            <person name="Weissenberger G."/>
            <person name="Zhu Y."/>
            <person name="Hemphill L."/>
            <person name="Shang Y."/>
            <person name="Youmans B."/>
            <person name="Ayvaz T."/>
            <person name="Ross M."/>
            <person name="Santibanez J."/>
            <person name="Aqrawi P."/>
            <person name="Gross S."/>
            <person name="Joshi V."/>
            <person name="Fowler G."/>
            <person name="Nazareth L."/>
            <person name="Reid J."/>
            <person name="Worley K."/>
            <person name="Petrosino J."/>
            <person name="Highlander S."/>
            <person name="Gibbs R."/>
        </authorList>
    </citation>
    <scope>NUCLEOTIDE SEQUENCE [LARGE SCALE GENOMIC DNA]</scope>
    <source>
        <strain evidence="14">DSM 16973</strain>
    </source>
</reference>
<keyword evidence="15" id="KW-1185">Reference proteome</keyword>
<dbReference type="Gene3D" id="3.40.50.920">
    <property type="match status" value="1"/>
</dbReference>
<dbReference type="GO" id="GO:0009228">
    <property type="term" value="P:thiamine biosynthetic process"/>
    <property type="evidence" value="ECO:0007669"/>
    <property type="project" value="UniProtKB-KW"/>
</dbReference>
<dbReference type="eggNOG" id="COG1154">
    <property type="taxonomic scope" value="Bacteria"/>
</dbReference>
<name>E0NTZ0_9BACT</name>
<dbReference type="InterPro" id="IPR029061">
    <property type="entry name" value="THDP-binding"/>
</dbReference>
<dbReference type="CDD" id="cd02007">
    <property type="entry name" value="TPP_DXS"/>
    <property type="match status" value="1"/>
</dbReference>
<dbReference type="UniPathway" id="UPA00064">
    <property type="reaction ID" value="UER00091"/>
</dbReference>
<gene>
    <name evidence="14" type="primary">dxs2</name>
    <name evidence="14" type="ORF">HMPREF0658_1643</name>
</gene>
<dbReference type="GO" id="GO:0046872">
    <property type="term" value="F:metal ion binding"/>
    <property type="evidence" value="ECO:0007669"/>
    <property type="project" value="UniProtKB-KW"/>
</dbReference>
<dbReference type="InterPro" id="IPR033248">
    <property type="entry name" value="Transketolase_C"/>
</dbReference>
<comment type="caution">
    <text evidence="14">The sequence shown here is derived from an EMBL/GenBank/DDBJ whole genome shotgun (WGS) entry which is preliminary data.</text>
</comment>
<dbReference type="STRING" id="862515.HMPREF0658_1643"/>
<evidence type="ECO:0000256" key="12">
    <source>
        <dbReference type="ARBA" id="ARBA00023229"/>
    </source>
</evidence>
<dbReference type="Gene3D" id="3.40.50.970">
    <property type="match status" value="2"/>
</dbReference>
<evidence type="ECO:0000256" key="7">
    <source>
        <dbReference type="ARBA" id="ARBA00022679"/>
    </source>
</evidence>
<comment type="subunit">
    <text evidence="5">Homodimer.</text>
</comment>
<feature type="domain" description="Transketolase-like pyrimidine-binding" evidence="13">
    <location>
        <begin position="281"/>
        <end position="446"/>
    </location>
</feature>
<evidence type="ECO:0000256" key="9">
    <source>
        <dbReference type="ARBA" id="ARBA00022842"/>
    </source>
</evidence>
<dbReference type="PROSITE" id="PS00801">
    <property type="entry name" value="TRANSKETOLASE_1"/>
    <property type="match status" value="1"/>
</dbReference>
<evidence type="ECO:0000256" key="10">
    <source>
        <dbReference type="ARBA" id="ARBA00022977"/>
    </source>
</evidence>
<dbReference type="AlphaFoldDB" id="E0NTZ0"/>
<keyword evidence="10" id="KW-0784">Thiamine biosynthesis</keyword>
<dbReference type="SUPFAM" id="SSF52922">
    <property type="entry name" value="TK C-terminal domain-like"/>
    <property type="match status" value="1"/>
</dbReference>
<keyword evidence="12" id="KW-0414">Isoprene biosynthesis</keyword>
<dbReference type="Proteomes" id="UP000004394">
    <property type="component" value="Unassembled WGS sequence"/>
</dbReference>
<keyword evidence="8" id="KW-0479">Metal-binding</keyword>
<dbReference type="CDD" id="cd07033">
    <property type="entry name" value="TPP_PYR_DXS_TK_like"/>
    <property type="match status" value="1"/>
</dbReference>
<evidence type="ECO:0000256" key="5">
    <source>
        <dbReference type="ARBA" id="ARBA00011738"/>
    </source>
</evidence>
<proteinExistence type="inferred from homology"/>
<evidence type="ECO:0000259" key="13">
    <source>
        <dbReference type="SMART" id="SM00861"/>
    </source>
</evidence>
<dbReference type="FunFam" id="3.40.50.970:FF:000010">
    <property type="entry name" value="1-deoxy-D-xylulose-5-phosphate synthase"/>
    <property type="match status" value="1"/>
</dbReference>
<sequence length="587" mass="64986">MYIENIHSPKDLKELSLKQLNVVADEIRAGVLNRVSRHGGHVGPNLGFTEATVALHYVFDAPNDKIVFDVSHQSYPHKMLTGRAKGFLDASCIHEISGYSSPTESPVYDLFEIGHTSTSIALATGLQKGRDILGGKENIIAVIGDGSLSGGEAFEGLDTASEMGTNIIIVVNDNEMSIAEPHGGLYGNLRLLRETKGEAPLNFFKTFGFDYYYLEEGNDVGALVELFRRVKDTTKPTVVHIHTEKGHGYAPATQLKESWHWRMPFDLETGKVLETRGEQAEYLPYMLGNWLLEEMKRDPKLVCISAGVPAALGFSPEKRKQAGAQHIDVGIAEEEAVALASGMAKRGAHPVFTTYATFLQRTYDQLAQDLCVNGNPAVINVMGASIFGMNDFTHVCFFDIAMFSHIPNLVYLAPVTYEETIAMERWAIRQDSYSVAIRIPEGEVQHSVEKPDEDYSQLNRFKMMKRGSRVALIAVGNFYRKGEAVAELFAKDGIQATLIHPRYLTGVDEVMLEELKADHTVVATLEDGVLDGGFGERIARFYAPTGMRVLTFGVKKALYDRYDVDALMEENHLKDEQIAADIKALLV</sequence>
<dbReference type="Pfam" id="PF02779">
    <property type="entry name" value="Transket_pyr"/>
    <property type="match status" value="1"/>
</dbReference>
<evidence type="ECO:0000313" key="15">
    <source>
        <dbReference type="Proteomes" id="UP000004394"/>
    </source>
</evidence>
<dbReference type="SUPFAM" id="SSF52518">
    <property type="entry name" value="Thiamin diphosphate-binding fold (THDP-binding)"/>
    <property type="match status" value="2"/>
</dbReference>
<dbReference type="GO" id="GO:0016114">
    <property type="term" value="P:terpenoid biosynthetic process"/>
    <property type="evidence" value="ECO:0007669"/>
    <property type="project" value="InterPro"/>
</dbReference>
<evidence type="ECO:0000256" key="6">
    <source>
        <dbReference type="ARBA" id="ARBA00013150"/>
    </source>
</evidence>
<accession>E0NTZ0</accession>
<dbReference type="InterPro" id="IPR005477">
    <property type="entry name" value="Dxylulose-5-P_synthase"/>
</dbReference>
<evidence type="ECO:0000256" key="8">
    <source>
        <dbReference type="ARBA" id="ARBA00022723"/>
    </source>
</evidence>
<dbReference type="Pfam" id="PF13292">
    <property type="entry name" value="DXP_synthase_N"/>
    <property type="match status" value="1"/>
</dbReference>
<keyword evidence="9" id="KW-0460">Magnesium</keyword>
<comment type="similarity">
    <text evidence="4">Belongs to the transketolase family. DXPS subfamily.</text>
</comment>
<comment type="cofactor">
    <cofactor evidence="1">
        <name>Mg(2+)</name>
        <dbReference type="ChEBI" id="CHEBI:18420"/>
    </cofactor>
</comment>
<dbReference type="EMBL" id="AEEI01000050">
    <property type="protein sequence ID" value="EFM01523.1"/>
    <property type="molecule type" value="Genomic_DNA"/>
</dbReference>